<dbReference type="RefSeq" id="XP_026190094.1">
    <property type="nucleotide sequence ID" value="XM_026334309.1"/>
</dbReference>
<keyword evidence="3" id="KW-1185">Reference proteome</keyword>
<evidence type="ECO:0000256" key="1">
    <source>
        <dbReference type="SAM" id="MobiDB-lite"/>
    </source>
</evidence>
<evidence type="ECO:0000313" key="4">
    <source>
        <dbReference type="RefSeq" id="XP_026190094.1"/>
    </source>
</evidence>
<protein>
    <submittedName>
        <fullName evidence="4">Uncharacterized protein LOC34619399</fullName>
    </submittedName>
</protein>
<name>A0A6P6RRB2_9EIME</name>
<sequence length="635" mass="68665">MTGETTRGRGPLEGTLCPTESDQRPPHIAFPARAARHPAVVTHMASLEASEASRSAAVSGGEALLSSRTSSLCRFHRAKGLLCAARTLGSCLHTFLQRAAAAPPPTRNTNRVFIRAFLLAVLSVLLLSGGDVSQSAHALAPSKRHSEQPRQRFRGILQPQGKRISLAALSAKASAAKGGEAAAAFAESRQAALADREVFRHSWDEPTNVLHADVDSAQEEQPPRQHEEANDDAKESVTAYFTTSPLHSGSAELWNATPAASALELSLEVSSPALFSGQAGAASVDMMPDTEEQIAMLPNCLFYVSYPGTCIPETAHSPCRYCRAKQFSGQYGGAQCPSVFSFPTELQAMFRWRITPVKVAQKDGYIDEHICVVEKVPGAMPLSPELLPFIEQRARGEKDLTLLWVVLGIGVVAALLGVAICVIPLVGVESQAPSVTSFRQPIQFVFPSQEVAVALLELEGLPLWKLQAEVLGTAKKAPPLFLRPAPLCLQATIRPQEWTSKVATTKWSNRARRLVTKFPPLSQVASADRNQAIKNDQGSKSLITSNCWERRARGKEVVGGRVRLPLKGAPCGKKERTKSEYGQKTSLRISFRSGTRGKFRLNGVLVLIIAGFLPAHPVHSTSCSEAQELRMHTHV</sequence>
<reference evidence="4" key="1">
    <citation type="submission" date="2025-08" db="UniProtKB">
        <authorList>
            <consortium name="RefSeq"/>
        </authorList>
    </citation>
    <scope>IDENTIFICATION</scope>
</reference>
<gene>
    <name evidence="4" type="primary">LOC34619399</name>
</gene>
<organism evidence="3 4">
    <name type="scientific">Cyclospora cayetanensis</name>
    <dbReference type="NCBI Taxonomy" id="88456"/>
    <lineage>
        <taxon>Eukaryota</taxon>
        <taxon>Sar</taxon>
        <taxon>Alveolata</taxon>
        <taxon>Apicomplexa</taxon>
        <taxon>Conoidasida</taxon>
        <taxon>Coccidia</taxon>
        <taxon>Eucoccidiorida</taxon>
        <taxon>Eimeriorina</taxon>
        <taxon>Eimeriidae</taxon>
        <taxon>Cyclospora</taxon>
    </lineage>
</organism>
<feature type="region of interest" description="Disordered" evidence="1">
    <location>
        <begin position="1"/>
        <end position="25"/>
    </location>
</feature>
<evidence type="ECO:0000313" key="3">
    <source>
        <dbReference type="Proteomes" id="UP000515125"/>
    </source>
</evidence>
<keyword evidence="2" id="KW-0472">Membrane</keyword>
<dbReference type="GeneID" id="34619399"/>
<proteinExistence type="predicted"/>
<feature type="transmembrane region" description="Helical" evidence="2">
    <location>
        <begin position="402"/>
        <end position="427"/>
    </location>
</feature>
<dbReference type="AlphaFoldDB" id="A0A6P6RRB2"/>
<dbReference type="Proteomes" id="UP000515125">
    <property type="component" value="Unplaced"/>
</dbReference>
<dbReference type="OrthoDB" id="333286at2759"/>
<accession>A0A6P6RRB2</accession>
<keyword evidence="2" id="KW-0812">Transmembrane</keyword>
<evidence type="ECO:0000256" key="2">
    <source>
        <dbReference type="SAM" id="Phobius"/>
    </source>
</evidence>
<keyword evidence="2" id="KW-1133">Transmembrane helix</keyword>